<gene>
    <name evidence="14" type="primary">sdhC</name>
    <name evidence="14" type="ORF">OF850_03085</name>
</gene>
<feature type="transmembrane region" description="Helical" evidence="13">
    <location>
        <begin position="60"/>
        <end position="79"/>
    </location>
</feature>
<evidence type="ECO:0000256" key="8">
    <source>
        <dbReference type="ARBA" id="ARBA00022723"/>
    </source>
</evidence>
<evidence type="ECO:0000256" key="12">
    <source>
        <dbReference type="ARBA" id="ARBA00025912"/>
    </source>
</evidence>
<evidence type="ECO:0000256" key="4">
    <source>
        <dbReference type="ARBA" id="ARBA00007244"/>
    </source>
</evidence>
<comment type="subcellular location">
    <subcellularLocation>
        <location evidence="3">Membrane</location>
    </subcellularLocation>
</comment>
<dbReference type="EMBL" id="JAPFQI010000001">
    <property type="protein sequence ID" value="MCW8084601.1"/>
    <property type="molecule type" value="Genomic_DNA"/>
</dbReference>
<keyword evidence="8" id="KW-0479">Metal-binding</keyword>
<dbReference type="InterPro" id="IPR039023">
    <property type="entry name" value="SdhC_prok"/>
</dbReference>
<reference evidence="14 15" key="1">
    <citation type="submission" date="2022-10" db="EMBL/GenBank/DDBJ databases">
        <title>Roseococcus glaciei nov., sp. nov., isolated from glacier.</title>
        <authorList>
            <person name="Liu Q."/>
            <person name="Xin Y.-H."/>
        </authorList>
    </citation>
    <scope>NUCLEOTIDE SEQUENCE [LARGE SCALE GENOMIC DNA]</scope>
    <source>
        <strain evidence="14 15">MDT2-1-1</strain>
    </source>
</reference>
<evidence type="ECO:0000256" key="6">
    <source>
        <dbReference type="ARBA" id="ARBA00022617"/>
    </source>
</evidence>
<evidence type="ECO:0000256" key="11">
    <source>
        <dbReference type="ARBA" id="ARBA00023136"/>
    </source>
</evidence>
<keyword evidence="11 13" id="KW-0472">Membrane</keyword>
<keyword evidence="15" id="KW-1185">Reference proteome</keyword>
<dbReference type="PANTHER" id="PTHR41910:SF1">
    <property type="entry name" value="SUCCINATE DEHYDROGENASE HYDROPHOBIC MEMBRANE ANCHOR SUBUNIT"/>
    <property type="match status" value="1"/>
</dbReference>
<evidence type="ECO:0000313" key="15">
    <source>
        <dbReference type="Proteomes" id="UP001526430"/>
    </source>
</evidence>
<dbReference type="InterPro" id="IPR034804">
    <property type="entry name" value="SQR/QFR_C/D"/>
</dbReference>
<organism evidence="14 15">
    <name type="scientific">Sabulicella glaciei</name>
    <dbReference type="NCBI Taxonomy" id="2984948"/>
    <lineage>
        <taxon>Bacteria</taxon>
        <taxon>Pseudomonadati</taxon>
        <taxon>Pseudomonadota</taxon>
        <taxon>Alphaproteobacteria</taxon>
        <taxon>Acetobacterales</taxon>
        <taxon>Acetobacteraceae</taxon>
        <taxon>Sabulicella</taxon>
    </lineage>
</organism>
<evidence type="ECO:0000256" key="13">
    <source>
        <dbReference type="SAM" id="Phobius"/>
    </source>
</evidence>
<keyword evidence="7 13" id="KW-0812">Transmembrane</keyword>
<dbReference type="SUPFAM" id="SSF81343">
    <property type="entry name" value="Fumarate reductase respiratory complex transmembrane subunits"/>
    <property type="match status" value="1"/>
</dbReference>
<evidence type="ECO:0000256" key="1">
    <source>
        <dbReference type="ARBA" id="ARBA00001971"/>
    </source>
</evidence>
<dbReference type="Pfam" id="PF01127">
    <property type="entry name" value="Sdh_cyt"/>
    <property type="match status" value="1"/>
</dbReference>
<evidence type="ECO:0000256" key="7">
    <source>
        <dbReference type="ARBA" id="ARBA00022692"/>
    </source>
</evidence>
<evidence type="ECO:0000256" key="3">
    <source>
        <dbReference type="ARBA" id="ARBA00004370"/>
    </source>
</evidence>
<dbReference type="PANTHER" id="PTHR41910">
    <property type="entry name" value="SUCCINATE DEHYDROGENASE 2 MEMBRANE SUBUNIT SDHC"/>
    <property type="match status" value="1"/>
</dbReference>
<evidence type="ECO:0000313" key="14">
    <source>
        <dbReference type="EMBL" id="MCW8084601.1"/>
    </source>
</evidence>
<evidence type="ECO:0000256" key="10">
    <source>
        <dbReference type="ARBA" id="ARBA00023004"/>
    </source>
</evidence>
<keyword evidence="9 13" id="KW-1133">Transmembrane helix</keyword>
<protein>
    <recommendedName>
        <fullName evidence="5">Succinate dehydrogenase cytochrome b556 subunit</fullName>
    </recommendedName>
</protein>
<evidence type="ECO:0000256" key="5">
    <source>
        <dbReference type="ARBA" id="ARBA00020076"/>
    </source>
</evidence>
<dbReference type="Proteomes" id="UP001526430">
    <property type="component" value="Unassembled WGS sequence"/>
</dbReference>
<dbReference type="Gene3D" id="1.20.1300.10">
    <property type="entry name" value="Fumarate reductase/succinate dehydrogenase, transmembrane subunit"/>
    <property type="match status" value="1"/>
</dbReference>
<keyword evidence="10" id="KW-0408">Iron</keyword>
<dbReference type="RefSeq" id="WP_301588250.1">
    <property type="nucleotide sequence ID" value="NZ_JAPFQI010000001.1"/>
</dbReference>
<evidence type="ECO:0000256" key="9">
    <source>
        <dbReference type="ARBA" id="ARBA00022989"/>
    </source>
</evidence>
<comment type="subunit">
    <text evidence="12">Part of an enzyme complex containing four subunits: a flavoprotein, an iron-sulfur protein, plus two membrane-anchoring proteins, SdhC and SdhD. The complex can form homotrimers.</text>
</comment>
<comment type="function">
    <text evidence="2">Membrane-anchoring subunit of succinate dehydrogenase (SDH).</text>
</comment>
<dbReference type="InterPro" id="IPR014314">
    <property type="entry name" value="Succ_DH_cytb556"/>
</dbReference>
<sequence length="111" mass="12219">MRDRRHPAYWGFVLHRVSGIGLALFLPLHFWALGHAIQGEAALEGFLRFTDNWAFKAGEWGLVTLLALHLAGGLRVLALEFLGWRARQKDLVALSAGFALGAGLMFLLHAG</sequence>
<proteinExistence type="inferred from homology"/>
<comment type="similarity">
    <text evidence="4">Belongs to the cytochrome b560 family.</text>
</comment>
<accession>A0ABT3NR18</accession>
<evidence type="ECO:0000256" key="2">
    <source>
        <dbReference type="ARBA" id="ARBA00004050"/>
    </source>
</evidence>
<dbReference type="InterPro" id="IPR000701">
    <property type="entry name" value="SuccDH_FuR_B_TM-su"/>
</dbReference>
<comment type="cofactor">
    <cofactor evidence="1">
        <name>heme</name>
        <dbReference type="ChEBI" id="CHEBI:30413"/>
    </cofactor>
</comment>
<dbReference type="NCBIfam" id="TIGR02970">
    <property type="entry name" value="succ_dehyd_cytB"/>
    <property type="match status" value="1"/>
</dbReference>
<feature type="transmembrane region" description="Helical" evidence="13">
    <location>
        <begin position="91"/>
        <end position="110"/>
    </location>
</feature>
<comment type="caution">
    <text evidence="14">The sequence shown here is derived from an EMBL/GenBank/DDBJ whole genome shotgun (WGS) entry which is preliminary data.</text>
</comment>
<keyword evidence="6" id="KW-0349">Heme</keyword>
<name>A0ABT3NR18_9PROT</name>